<feature type="transmembrane region" description="Helical" evidence="1">
    <location>
        <begin position="57"/>
        <end position="79"/>
    </location>
</feature>
<reference evidence="2" key="1">
    <citation type="submission" date="2022-08" db="EMBL/GenBank/DDBJ databases">
        <title>A Global Phylogenomic Analysis of the Shiitake Genus Lentinula.</title>
        <authorList>
            <consortium name="DOE Joint Genome Institute"/>
            <person name="Sierra-Patev S."/>
            <person name="Min B."/>
            <person name="Naranjo-Ortiz M."/>
            <person name="Looney B."/>
            <person name="Konkel Z."/>
            <person name="Slot J.C."/>
            <person name="Sakamoto Y."/>
            <person name="Steenwyk J.L."/>
            <person name="Rokas A."/>
            <person name="Carro J."/>
            <person name="Camarero S."/>
            <person name="Ferreira P."/>
            <person name="Molpeceres G."/>
            <person name="Ruiz-Duenas F.J."/>
            <person name="Serrano A."/>
            <person name="Henrissat B."/>
            <person name="Drula E."/>
            <person name="Hughes K.W."/>
            <person name="Mata J.L."/>
            <person name="Ishikawa N.K."/>
            <person name="Vargas-Isla R."/>
            <person name="Ushijima S."/>
            <person name="Smith C.A."/>
            <person name="Ahrendt S."/>
            <person name="Andreopoulos W."/>
            <person name="He G."/>
            <person name="Labutti K."/>
            <person name="Lipzen A."/>
            <person name="Ng V."/>
            <person name="Riley R."/>
            <person name="Sandor L."/>
            <person name="Barry K."/>
            <person name="Martinez A.T."/>
            <person name="Xiao Y."/>
            <person name="Gibbons J.G."/>
            <person name="Terashima K."/>
            <person name="Grigoriev I.V."/>
            <person name="Hibbett D.S."/>
        </authorList>
    </citation>
    <scope>NUCLEOTIDE SEQUENCE</scope>
    <source>
        <strain evidence="2">JLM2183</strain>
    </source>
</reference>
<keyword evidence="3" id="KW-1185">Reference proteome</keyword>
<gene>
    <name evidence="2" type="ORF">J3R30DRAFT_2743051</name>
</gene>
<evidence type="ECO:0000313" key="3">
    <source>
        <dbReference type="Proteomes" id="UP001150266"/>
    </source>
</evidence>
<proteinExistence type="predicted"/>
<evidence type="ECO:0000256" key="1">
    <source>
        <dbReference type="SAM" id="Phobius"/>
    </source>
</evidence>
<organism evidence="2 3">
    <name type="scientific">Lentinula aciculospora</name>
    <dbReference type="NCBI Taxonomy" id="153920"/>
    <lineage>
        <taxon>Eukaryota</taxon>
        <taxon>Fungi</taxon>
        <taxon>Dikarya</taxon>
        <taxon>Basidiomycota</taxon>
        <taxon>Agaricomycotina</taxon>
        <taxon>Agaricomycetes</taxon>
        <taxon>Agaricomycetidae</taxon>
        <taxon>Agaricales</taxon>
        <taxon>Marasmiineae</taxon>
        <taxon>Omphalotaceae</taxon>
        <taxon>Lentinula</taxon>
    </lineage>
</organism>
<feature type="transmembrane region" description="Helical" evidence="1">
    <location>
        <begin position="210"/>
        <end position="232"/>
    </location>
</feature>
<keyword evidence="1" id="KW-0812">Transmembrane</keyword>
<feature type="transmembrane region" description="Helical" evidence="1">
    <location>
        <begin position="252"/>
        <end position="270"/>
    </location>
</feature>
<protein>
    <submittedName>
        <fullName evidence="2">Uncharacterized protein</fullName>
    </submittedName>
</protein>
<feature type="transmembrane region" description="Helical" evidence="1">
    <location>
        <begin position="106"/>
        <end position="126"/>
    </location>
</feature>
<name>A0A9W9AD10_9AGAR</name>
<dbReference type="Proteomes" id="UP001150266">
    <property type="component" value="Unassembled WGS sequence"/>
</dbReference>
<accession>A0A9W9AD10</accession>
<comment type="caution">
    <text evidence="2">The sequence shown here is derived from an EMBL/GenBank/DDBJ whole genome shotgun (WGS) entry which is preliminary data.</text>
</comment>
<feature type="transmembrane region" description="Helical" evidence="1">
    <location>
        <begin position="138"/>
        <end position="158"/>
    </location>
</feature>
<sequence length="309" mass="34563">MATSVPPTELVVYHSWIDAFLVSVFVELFMDGLYSALMIVAVLIIMNVKHNKTLSNYMMYTSIFLLYAMCMIHLGSWTFHVHDGFINHTGDTATIFSFFTTANRQALVRNVMAIAMTFIADSILVWRVFALWGSNWKVTLVPLSLTLFSLAFGIQYVYSATNTSNLISLQWIDDVAAIYYGSTLGNTVISTLLILFRVHKLTGTKGMNRYWHVLSLVVESAVLYSVALIIYMPFVTQTNFAIHAPTEIVQSVVIPITGIAPTLLVVRVIINKELSLNHVDGDARSFLTDVVFSSRHARTEDDSNIKNSA</sequence>
<evidence type="ECO:0000313" key="2">
    <source>
        <dbReference type="EMBL" id="KAJ4479294.1"/>
    </source>
</evidence>
<keyword evidence="1" id="KW-0472">Membrane</keyword>
<feature type="transmembrane region" description="Helical" evidence="1">
    <location>
        <begin position="20"/>
        <end position="45"/>
    </location>
</feature>
<feature type="transmembrane region" description="Helical" evidence="1">
    <location>
        <begin position="178"/>
        <end position="198"/>
    </location>
</feature>
<dbReference type="OrthoDB" id="2873242at2759"/>
<dbReference type="EMBL" id="JAOTPV010000008">
    <property type="protein sequence ID" value="KAJ4479294.1"/>
    <property type="molecule type" value="Genomic_DNA"/>
</dbReference>
<dbReference type="AlphaFoldDB" id="A0A9W9AD10"/>
<keyword evidence="1" id="KW-1133">Transmembrane helix</keyword>